<dbReference type="GO" id="GO:0006313">
    <property type="term" value="P:DNA transposition"/>
    <property type="evidence" value="ECO:0007669"/>
    <property type="project" value="InterPro"/>
</dbReference>
<evidence type="ECO:0000313" key="2">
    <source>
        <dbReference type="EMBL" id="PSL05763.1"/>
    </source>
</evidence>
<proteinExistence type="predicted"/>
<reference evidence="3 4" key="1">
    <citation type="submission" date="2018-03" db="EMBL/GenBank/DDBJ databases">
        <title>Genomic Encyclopedia of Archaeal and Bacterial Type Strains, Phase II (KMG-II): from individual species to whole genera.</title>
        <authorList>
            <person name="Goeker M."/>
        </authorList>
    </citation>
    <scope>NUCLEOTIDE SEQUENCE [LARGE SCALE GENOMIC DNA]</scope>
    <source>
        <strain evidence="3 4">DSM 28057</strain>
    </source>
</reference>
<dbReference type="PANTHER" id="PTHR33360">
    <property type="entry name" value="TRANSPOSASE FOR INSERTION SEQUENCE ELEMENT IS200"/>
    <property type="match status" value="1"/>
</dbReference>
<accession>A0A2P8E8I0</accession>
<dbReference type="Pfam" id="PF01797">
    <property type="entry name" value="Y1_Tnp"/>
    <property type="match status" value="1"/>
</dbReference>
<dbReference type="Gene3D" id="3.30.70.1290">
    <property type="entry name" value="Transposase IS200-like"/>
    <property type="match status" value="1"/>
</dbReference>
<evidence type="ECO:0000313" key="3">
    <source>
        <dbReference type="EMBL" id="PSL05764.1"/>
    </source>
</evidence>
<dbReference type="Proteomes" id="UP000240708">
    <property type="component" value="Unassembled WGS sequence"/>
</dbReference>
<evidence type="ECO:0000259" key="1">
    <source>
        <dbReference type="SMART" id="SM01321"/>
    </source>
</evidence>
<evidence type="ECO:0000313" key="4">
    <source>
        <dbReference type="Proteomes" id="UP000240708"/>
    </source>
</evidence>
<dbReference type="SMART" id="SM01321">
    <property type="entry name" value="Y1_Tnp"/>
    <property type="match status" value="1"/>
</dbReference>
<organism evidence="3 4">
    <name type="scientific">Cecembia rubra</name>
    <dbReference type="NCBI Taxonomy" id="1485585"/>
    <lineage>
        <taxon>Bacteria</taxon>
        <taxon>Pseudomonadati</taxon>
        <taxon>Bacteroidota</taxon>
        <taxon>Cytophagia</taxon>
        <taxon>Cytophagales</taxon>
        <taxon>Cyclobacteriaceae</taxon>
        <taxon>Cecembia</taxon>
    </lineage>
</organism>
<gene>
    <name evidence="2" type="ORF">CLV48_103278</name>
    <name evidence="3" type="ORF">CLV48_103279</name>
</gene>
<dbReference type="EMBL" id="PYGF01000003">
    <property type="protein sequence ID" value="PSL05764.1"/>
    <property type="molecule type" value="Genomic_DNA"/>
</dbReference>
<dbReference type="RefSeq" id="WP_106566806.1">
    <property type="nucleotide sequence ID" value="NZ_JAUVYL010000119.1"/>
</dbReference>
<dbReference type="InterPro" id="IPR002686">
    <property type="entry name" value="Transposase_17"/>
</dbReference>
<dbReference type="EMBL" id="PYGF01000003">
    <property type="protein sequence ID" value="PSL05763.1"/>
    <property type="molecule type" value="Genomic_DNA"/>
</dbReference>
<dbReference type="GO" id="GO:0003677">
    <property type="term" value="F:DNA binding"/>
    <property type="evidence" value="ECO:0007669"/>
    <property type="project" value="InterPro"/>
</dbReference>
<dbReference type="PANTHER" id="PTHR33360:SF2">
    <property type="entry name" value="TRANSPOSASE FOR INSERTION SEQUENCE ELEMENT IS200"/>
    <property type="match status" value="1"/>
</dbReference>
<dbReference type="GO" id="GO:0004803">
    <property type="term" value="F:transposase activity"/>
    <property type="evidence" value="ECO:0007669"/>
    <property type="project" value="InterPro"/>
</dbReference>
<dbReference type="AlphaFoldDB" id="A0A2P8E8I0"/>
<comment type="caution">
    <text evidence="3">The sequence shown here is derived from an EMBL/GenBank/DDBJ whole genome shotgun (WGS) entry which is preliminary data.</text>
</comment>
<dbReference type="SUPFAM" id="SSF143422">
    <property type="entry name" value="Transposase IS200-like"/>
    <property type="match status" value="1"/>
</dbReference>
<sequence>MPQSLSKVYLHIIFSTKRRNRFIPEKIRPSLQAYMVEVSSNLKSYVHEIYANPDHVHIFCELPRTITISDLVLKIKTSSSIWMKSQGIGNFEWQKGYGVFSASQSKINVLIKYIQNQPEHHKNVSFEDEFRMFLKEYRLEFDERYVWD</sequence>
<dbReference type="InterPro" id="IPR036515">
    <property type="entry name" value="Transposase_17_sf"/>
</dbReference>
<dbReference type="NCBIfam" id="NF033573">
    <property type="entry name" value="transpos_IS200"/>
    <property type="match status" value="1"/>
</dbReference>
<dbReference type="OrthoDB" id="9797997at2"/>
<protein>
    <submittedName>
        <fullName evidence="3">REP element-mobilizing transposase RayT</fullName>
    </submittedName>
</protein>
<keyword evidence="4" id="KW-1185">Reference proteome</keyword>
<feature type="domain" description="Transposase IS200-like" evidence="1">
    <location>
        <begin position="5"/>
        <end position="117"/>
    </location>
</feature>
<name>A0A2P8E8I0_9BACT</name>